<organism evidence="2 3">
    <name type="scientific">Actinomadura rugatobispora</name>
    <dbReference type="NCBI Taxonomy" id="1994"/>
    <lineage>
        <taxon>Bacteria</taxon>
        <taxon>Bacillati</taxon>
        <taxon>Actinomycetota</taxon>
        <taxon>Actinomycetes</taxon>
        <taxon>Streptosporangiales</taxon>
        <taxon>Thermomonosporaceae</taxon>
        <taxon>Actinomadura</taxon>
    </lineage>
</organism>
<reference evidence="3" key="1">
    <citation type="journal article" date="2019" name="Int. J. Syst. Evol. Microbiol.">
        <title>The Global Catalogue of Microorganisms (GCM) 10K type strain sequencing project: providing services to taxonomists for standard genome sequencing and annotation.</title>
        <authorList>
            <consortium name="The Broad Institute Genomics Platform"/>
            <consortium name="The Broad Institute Genome Sequencing Center for Infectious Disease"/>
            <person name="Wu L."/>
            <person name="Ma J."/>
        </authorList>
    </citation>
    <scope>NUCLEOTIDE SEQUENCE [LARGE SCALE GENOMIC DNA]</scope>
    <source>
        <strain evidence="3">KCTC 42087</strain>
    </source>
</reference>
<name>A0ABW1AIK8_9ACTN</name>
<feature type="domain" description="SnoaL-like" evidence="1">
    <location>
        <begin position="6"/>
        <end position="117"/>
    </location>
</feature>
<dbReference type="InterPro" id="IPR037401">
    <property type="entry name" value="SnoaL-like"/>
</dbReference>
<dbReference type="Pfam" id="PF13577">
    <property type="entry name" value="SnoaL_4"/>
    <property type="match status" value="1"/>
</dbReference>
<evidence type="ECO:0000259" key="1">
    <source>
        <dbReference type="Pfam" id="PF13577"/>
    </source>
</evidence>
<gene>
    <name evidence="2" type="ORF">ACFPZN_53425</name>
</gene>
<dbReference type="SUPFAM" id="SSF54427">
    <property type="entry name" value="NTF2-like"/>
    <property type="match status" value="1"/>
</dbReference>
<dbReference type="InterPro" id="IPR032710">
    <property type="entry name" value="NTF2-like_dom_sf"/>
</dbReference>
<evidence type="ECO:0000313" key="3">
    <source>
        <dbReference type="Proteomes" id="UP001596074"/>
    </source>
</evidence>
<proteinExistence type="predicted"/>
<keyword evidence="3" id="KW-1185">Reference proteome</keyword>
<dbReference type="Proteomes" id="UP001596074">
    <property type="component" value="Unassembled WGS sequence"/>
</dbReference>
<dbReference type="EMBL" id="JBHSON010000156">
    <property type="protein sequence ID" value="MFC5754472.1"/>
    <property type="molecule type" value="Genomic_DNA"/>
</dbReference>
<comment type="caution">
    <text evidence="2">The sequence shown here is derived from an EMBL/GenBank/DDBJ whole genome shotgun (WGS) entry which is preliminary data.</text>
</comment>
<dbReference type="Gene3D" id="3.10.450.50">
    <property type="match status" value="1"/>
</dbReference>
<sequence>MLVTPEDHAAISDLLARYCITLDLDDVEGWVSLFTPDARYEVYGRTFDGHEGLRKMAGSAPGGLHLGGVPVIEMTGADRARTTRNLLFAERTEGISRHAVYVDELVRTPDGWRIAACRCRFITADGLADRPAR</sequence>
<accession>A0ABW1AIK8</accession>
<evidence type="ECO:0000313" key="2">
    <source>
        <dbReference type="EMBL" id="MFC5754472.1"/>
    </source>
</evidence>
<dbReference type="RefSeq" id="WP_378292609.1">
    <property type="nucleotide sequence ID" value="NZ_JBHSON010000156.1"/>
</dbReference>
<protein>
    <submittedName>
        <fullName evidence="2">Nuclear transport factor 2 family protein</fullName>
    </submittedName>
</protein>
<dbReference type="CDD" id="cd00531">
    <property type="entry name" value="NTF2_like"/>
    <property type="match status" value="1"/>
</dbReference>